<comment type="caution">
    <text evidence="1">The sequence shown here is derived from an EMBL/GenBank/DDBJ whole genome shotgun (WGS) entry which is preliminary data.</text>
</comment>
<evidence type="ECO:0000313" key="1">
    <source>
        <dbReference type="EMBL" id="PVD34037.1"/>
    </source>
</evidence>
<protein>
    <submittedName>
        <fullName evidence="1">Uncharacterized protein</fullName>
    </submittedName>
</protein>
<sequence length="147" mass="15938">MFCNQSVLFCEHVHCSVISVFTKLALSPECRAELYIPFNDGEARDESGNNNFVQNDGVKVSGGVGYFDGSAVLRVPRFSNSDYGDVLLVRLRYKQDTAGTTSSSQALVANGDCLKPSSLYLAADHQGVHFGMRTSTGQSPTSSSRSW</sequence>
<accession>A0A2T7PKX5</accession>
<reference evidence="1 2" key="1">
    <citation type="submission" date="2018-04" db="EMBL/GenBank/DDBJ databases">
        <title>The genome of golden apple snail Pomacea canaliculata provides insight into stress tolerance and invasive adaptation.</title>
        <authorList>
            <person name="Liu C."/>
            <person name="Liu B."/>
            <person name="Ren Y."/>
            <person name="Zhang Y."/>
            <person name="Wang H."/>
            <person name="Li S."/>
            <person name="Jiang F."/>
            <person name="Yin L."/>
            <person name="Zhang G."/>
            <person name="Qian W."/>
            <person name="Fan W."/>
        </authorList>
    </citation>
    <scope>NUCLEOTIDE SEQUENCE [LARGE SCALE GENOMIC DNA]</scope>
    <source>
        <strain evidence="1">SZHN2017</strain>
        <tissue evidence="1">Muscle</tissue>
    </source>
</reference>
<dbReference type="Proteomes" id="UP000245119">
    <property type="component" value="Linkage Group LG3"/>
</dbReference>
<name>A0A2T7PKX5_POMCA</name>
<keyword evidence="2" id="KW-1185">Reference proteome</keyword>
<dbReference type="AlphaFoldDB" id="A0A2T7PKX5"/>
<organism evidence="1 2">
    <name type="scientific">Pomacea canaliculata</name>
    <name type="common">Golden apple snail</name>
    <dbReference type="NCBI Taxonomy" id="400727"/>
    <lineage>
        <taxon>Eukaryota</taxon>
        <taxon>Metazoa</taxon>
        <taxon>Spiralia</taxon>
        <taxon>Lophotrochozoa</taxon>
        <taxon>Mollusca</taxon>
        <taxon>Gastropoda</taxon>
        <taxon>Caenogastropoda</taxon>
        <taxon>Architaenioglossa</taxon>
        <taxon>Ampullarioidea</taxon>
        <taxon>Ampullariidae</taxon>
        <taxon>Pomacea</taxon>
    </lineage>
</organism>
<gene>
    <name evidence="1" type="ORF">C0Q70_05299</name>
</gene>
<proteinExistence type="predicted"/>
<dbReference type="EMBL" id="PZQS01000003">
    <property type="protein sequence ID" value="PVD34037.1"/>
    <property type="molecule type" value="Genomic_DNA"/>
</dbReference>
<evidence type="ECO:0000313" key="2">
    <source>
        <dbReference type="Proteomes" id="UP000245119"/>
    </source>
</evidence>
<dbReference type="OrthoDB" id="6150600at2759"/>